<accession>A0A1M4EFL5</accession>
<organism evidence="2">
    <name type="scientific">Nonomuraea gerenzanensis</name>
    <dbReference type="NCBI Taxonomy" id="93944"/>
    <lineage>
        <taxon>Bacteria</taxon>
        <taxon>Bacillati</taxon>
        <taxon>Actinomycetota</taxon>
        <taxon>Actinomycetes</taxon>
        <taxon>Streptosporangiales</taxon>
        <taxon>Streptosporangiaceae</taxon>
        <taxon>Nonomuraea</taxon>
    </lineage>
</organism>
<feature type="chain" id="PRO_5012002169" description="Lipoprotein" evidence="1">
    <location>
        <begin position="25"/>
        <end position="248"/>
    </location>
</feature>
<gene>
    <name evidence="2" type="ORF">BN4615_P7108</name>
</gene>
<feature type="signal peptide" evidence="1">
    <location>
        <begin position="1"/>
        <end position="24"/>
    </location>
</feature>
<evidence type="ECO:0008006" key="3">
    <source>
        <dbReference type="Google" id="ProtNLM"/>
    </source>
</evidence>
<name>A0A1M4EFL5_9ACTN</name>
<protein>
    <recommendedName>
        <fullName evidence="3">Lipoprotein</fullName>
    </recommendedName>
</protein>
<proteinExistence type="predicted"/>
<sequence length="248" mass="26060">MRKTTITALVACGCLLAAAAPAQAAPKDPVRALKAELTSGRGVRFTETTVLSGDRKTKIQSRKGTFQFNAKGVAASDITATPVGRPRERTISIGDTSYTSGGMYSERFPVGEAWLKGKALLGGGSGFYGQVINPAEPKTLAALVKKGKLRGSTLTGKITFKELEKVSRWFGASIPLRMHDDTKVSYTLTLTSAGLVSRVKSSYAATGVFDTNGFDGKTITIDSRFTGWGAKVSIKAPDPGTVTTGSDG</sequence>
<dbReference type="EMBL" id="LT559118">
    <property type="protein sequence ID" value="SBO97592.1"/>
    <property type="molecule type" value="Genomic_DNA"/>
</dbReference>
<reference evidence="2" key="1">
    <citation type="submission" date="2016-04" db="EMBL/GenBank/DDBJ databases">
        <authorList>
            <person name="Evans L.H."/>
            <person name="Alamgir A."/>
            <person name="Owens N."/>
            <person name="Weber N.D."/>
            <person name="Virtaneva K."/>
            <person name="Barbian K."/>
            <person name="Babar A."/>
            <person name="Rosenke K."/>
        </authorList>
    </citation>
    <scope>NUCLEOTIDE SEQUENCE</scope>
    <source>
        <strain evidence="2">Nono1</strain>
    </source>
</reference>
<dbReference type="AlphaFoldDB" id="A0A1M4EFL5"/>
<dbReference type="RefSeq" id="WP_225266349.1">
    <property type="nucleotide sequence ID" value="NZ_CP084058.1"/>
</dbReference>
<evidence type="ECO:0000313" key="2">
    <source>
        <dbReference type="EMBL" id="SBO97592.1"/>
    </source>
</evidence>
<keyword evidence="1" id="KW-0732">Signal</keyword>
<evidence type="ECO:0000256" key="1">
    <source>
        <dbReference type="SAM" id="SignalP"/>
    </source>
</evidence>